<proteinExistence type="predicted"/>
<evidence type="ECO:0000313" key="2">
    <source>
        <dbReference type="Proteomes" id="UP000291084"/>
    </source>
</evidence>
<evidence type="ECO:0000313" key="1">
    <source>
        <dbReference type="EMBL" id="BAT93120.1"/>
    </source>
</evidence>
<keyword evidence="2" id="KW-1185">Reference proteome</keyword>
<organism evidence="1 2">
    <name type="scientific">Vigna angularis var. angularis</name>
    <dbReference type="NCBI Taxonomy" id="157739"/>
    <lineage>
        <taxon>Eukaryota</taxon>
        <taxon>Viridiplantae</taxon>
        <taxon>Streptophyta</taxon>
        <taxon>Embryophyta</taxon>
        <taxon>Tracheophyta</taxon>
        <taxon>Spermatophyta</taxon>
        <taxon>Magnoliopsida</taxon>
        <taxon>eudicotyledons</taxon>
        <taxon>Gunneridae</taxon>
        <taxon>Pentapetalae</taxon>
        <taxon>rosids</taxon>
        <taxon>fabids</taxon>
        <taxon>Fabales</taxon>
        <taxon>Fabaceae</taxon>
        <taxon>Papilionoideae</taxon>
        <taxon>50 kb inversion clade</taxon>
        <taxon>NPAAA clade</taxon>
        <taxon>indigoferoid/millettioid clade</taxon>
        <taxon>Phaseoleae</taxon>
        <taxon>Vigna</taxon>
    </lineage>
</organism>
<sequence length="71" mass="8178">MSNPKISPGFILLESSFKSINYLQYYLQYGFHTYLINFLQPLLLIFFNSPLLPTPTPFIYASTFHVLSVGI</sequence>
<gene>
    <name evidence="1" type="primary">Vigan.07G202900</name>
    <name evidence="1" type="ORF">VIGAN_07202900</name>
</gene>
<accession>A0A0S3SJY8</accession>
<dbReference type="AlphaFoldDB" id="A0A0S3SJY8"/>
<protein>
    <submittedName>
        <fullName evidence="1">Uncharacterized protein</fullName>
    </submittedName>
</protein>
<name>A0A0S3SJY8_PHAAN</name>
<dbReference type="Proteomes" id="UP000291084">
    <property type="component" value="Chromosome 7"/>
</dbReference>
<reference evidence="1 2" key="1">
    <citation type="journal article" date="2015" name="Sci. Rep.">
        <title>The power of single molecule real-time sequencing technology in the de novo assembly of a eukaryotic genome.</title>
        <authorList>
            <person name="Sakai H."/>
            <person name="Naito K."/>
            <person name="Ogiso-Tanaka E."/>
            <person name="Takahashi Y."/>
            <person name="Iseki K."/>
            <person name="Muto C."/>
            <person name="Satou K."/>
            <person name="Teruya K."/>
            <person name="Shiroma A."/>
            <person name="Shimoji M."/>
            <person name="Hirano T."/>
            <person name="Itoh T."/>
            <person name="Kaga A."/>
            <person name="Tomooka N."/>
        </authorList>
    </citation>
    <scope>NUCLEOTIDE SEQUENCE [LARGE SCALE GENOMIC DNA]</scope>
    <source>
        <strain evidence="2">cv. Shumari</strain>
    </source>
</reference>
<dbReference type="EMBL" id="AP015040">
    <property type="protein sequence ID" value="BAT93120.1"/>
    <property type="molecule type" value="Genomic_DNA"/>
</dbReference>